<protein>
    <submittedName>
        <fullName evidence="3">Uncharacterized protein</fullName>
    </submittedName>
</protein>
<evidence type="ECO:0000256" key="1">
    <source>
        <dbReference type="SAM" id="MobiDB-lite"/>
    </source>
</evidence>
<accession>A0A9P6J0W1</accession>
<keyword evidence="2" id="KW-0812">Transmembrane</keyword>
<evidence type="ECO:0000313" key="4">
    <source>
        <dbReference type="Proteomes" id="UP000738359"/>
    </source>
</evidence>
<proteinExistence type="predicted"/>
<evidence type="ECO:0000256" key="2">
    <source>
        <dbReference type="SAM" id="Phobius"/>
    </source>
</evidence>
<feature type="transmembrane region" description="Helical" evidence="2">
    <location>
        <begin position="49"/>
        <end position="74"/>
    </location>
</feature>
<dbReference type="AlphaFoldDB" id="A0A9P6J0W1"/>
<keyword evidence="2" id="KW-0472">Membrane</keyword>
<dbReference type="OrthoDB" id="10589043at2759"/>
<reference evidence="3" key="1">
    <citation type="journal article" date="2020" name="Fungal Divers.">
        <title>Resolving the Mortierellaceae phylogeny through synthesis of multi-gene phylogenetics and phylogenomics.</title>
        <authorList>
            <person name="Vandepol N."/>
            <person name="Liber J."/>
            <person name="Desiro A."/>
            <person name="Na H."/>
            <person name="Kennedy M."/>
            <person name="Barry K."/>
            <person name="Grigoriev I.V."/>
            <person name="Miller A.N."/>
            <person name="O'Donnell K."/>
            <person name="Stajich J.E."/>
            <person name="Bonito G."/>
        </authorList>
    </citation>
    <scope>NUCLEOTIDE SEQUENCE</scope>
    <source>
        <strain evidence="3">CK1249</strain>
    </source>
</reference>
<comment type="caution">
    <text evidence="3">The sequence shown here is derived from an EMBL/GenBank/DDBJ whole genome shotgun (WGS) entry which is preliminary data.</text>
</comment>
<dbReference type="Proteomes" id="UP000738359">
    <property type="component" value="Unassembled WGS sequence"/>
</dbReference>
<organism evidence="3 4">
    <name type="scientific">Mortierella alpina</name>
    <name type="common">Oleaginous fungus</name>
    <name type="synonym">Mortierella renispora</name>
    <dbReference type="NCBI Taxonomy" id="64518"/>
    <lineage>
        <taxon>Eukaryota</taxon>
        <taxon>Fungi</taxon>
        <taxon>Fungi incertae sedis</taxon>
        <taxon>Mucoromycota</taxon>
        <taxon>Mortierellomycotina</taxon>
        <taxon>Mortierellomycetes</taxon>
        <taxon>Mortierellales</taxon>
        <taxon>Mortierellaceae</taxon>
        <taxon>Mortierella</taxon>
    </lineage>
</organism>
<sequence length="316" mass="36878">MMASTSARTLWRKSYDDKDVQDAKEEPEVVKGSRDGSTIQQNSIVANPAVWWMSSLGLVVFAGLQVLFLLSGLFGYMNEGYQFSLLLVLILTITSVSNFISPLSYGTRMTRSQCESLAHWVNKGAALLQLPILPQQDPIATRPTVVLDCGTPLATAAASTSFPLTPLQVTPVVRRRRAPVLQKHYPAIEEPLPMQHIFMTPSQRPPQLWHVNRQAGEPNPYQRQQMQSIFELIEKEEKQKRVKERLEREEKERLERQERQRLELEEKRREMERALKREHEAKERERRRLEEKRRRQVEDEVDEELKREQEVREVAW</sequence>
<name>A0A9P6J0W1_MORAP</name>
<keyword evidence="4" id="KW-1185">Reference proteome</keyword>
<gene>
    <name evidence="3" type="ORF">BGZ70_009564</name>
</gene>
<feature type="transmembrane region" description="Helical" evidence="2">
    <location>
        <begin position="80"/>
        <end position="101"/>
    </location>
</feature>
<feature type="region of interest" description="Disordered" evidence="1">
    <location>
        <begin position="243"/>
        <end position="316"/>
    </location>
</feature>
<evidence type="ECO:0000313" key="3">
    <source>
        <dbReference type="EMBL" id="KAF9957265.1"/>
    </source>
</evidence>
<dbReference type="EMBL" id="JAAAHY010000789">
    <property type="protein sequence ID" value="KAF9957265.1"/>
    <property type="molecule type" value="Genomic_DNA"/>
</dbReference>
<keyword evidence="2" id="KW-1133">Transmembrane helix</keyword>